<feature type="domain" description="Response regulatory" evidence="13">
    <location>
        <begin position="490"/>
        <end position="611"/>
    </location>
</feature>
<keyword evidence="10" id="KW-0175">Coiled coil</keyword>
<dbReference type="SMART" id="SM00448">
    <property type="entry name" value="REC"/>
    <property type="match status" value="2"/>
</dbReference>
<evidence type="ECO:0000256" key="1">
    <source>
        <dbReference type="ARBA" id="ARBA00000085"/>
    </source>
</evidence>
<evidence type="ECO:0000256" key="3">
    <source>
        <dbReference type="ARBA" id="ARBA00022553"/>
    </source>
</evidence>
<dbReference type="Pfam" id="PF00512">
    <property type="entry name" value="HisKA"/>
    <property type="match status" value="1"/>
</dbReference>
<dbReference type="FunFam" id="3.30.565.10:FF:000078">
    <property type="entry name" value="Two-component sensor histidine kinase"/>
    <property type="match status" value="1"/>
</dbReference>
<keyword evidence="3 9" id="KW-0597">Phosphoprotein</keyword>
<organism evidence="14 15">
    <name type="scientific">Paludibaculum fermentans</name>
    <dbReference type="NCBI Taxonomy" id="1473598"/>
    <lineage>
        <taxon>Bacteria</taxon>
        <taxon>Pseudomonadati</taxon>
        <taxon>Acidobacteriota</taxon>
        <taxon>Terriglobia</taxon>
        <taxon>Bryobacterales</taxon>
        <taxon>Bryobacteraceae</taxon>
        <taxon>Paludibaculum</taxon>
    </lineage>
</organism>
<comment type="catalytic activity">
    <reaction evidence="1">
        <text>ATP + protein L-histidine = ADP + protein N-phospho-L-histidine.</text>
        <dbReference type="EC" id="2.7.13.3"/>
    </reaction>
</comment>
<dbReference type="InterPro" id="IPR004358">
    <property type="entry name" value="Sig_transdc_His_kin-like_C"/>
</dbReference>
<dbReference type="SMART" id="SM00388">
    <property type="entry name" value="HisKA"/>
    <property type="match status" value="1"/>
</dbReference>
<evidence type="ECO:0000256" key="2">
    <source>
        <dbReference type="ARBA" id="ARBA00012438"/>
    </source>
</evidence>
<dbReference type="EMBL" id="CP063849">
    <property type="protein sequence ID" value="QOY88416.1"/>
    <property type="molecule type" value="Genomic_DNA"/>
</dbReference>
<name>A0A7S7SLG7_PALFE</name>
<feature type="modified residue" description="4-aspartylphosphate" evidence="9">
    <location>
        <position position="544"/>
    </location>
</feature>
<dbReference type="CDD" id="cd17546">
    <property type="entry name" value="REC_hyHK_CKI1_RcsC-like"/>
    <property type="match status" value="1"/>
</dbReference>
<dbReference type="CDD" id="cd16922">
    <property type="entry name" value="HATPase_EvgS-ArcB-TorS-like"/>
    <property type="match status" value="1"/>
</dbReference>
<accession>A0A7S7SLG7</accession>
<dbReference type="InterPro" id="IPR036890">
    <property type="entry name" value="HATPase_C_sf"/>
</dbReference>
<evidence type="ECO:0000313" key="15">
    <source>
        <dbReference type="Proteomes" id="UP000593892"/>
    </source>
</evidence>
<feature type="domain" description="Response regulatory" evidence="13">
    <location>
        <begin position="633"/>
        <end position="750"/>
    </location>
</feature>
<dbReference type="KEGG" id="pfer:IRI77_00165"/>
<evidence type="ECO:0000256" key="6">
    <source>
        <dbReference type="ARBA" id="ARBA00022777"/>
    </source>
</evidence>
<feature type="modified residue" description="4-aspartylphosphate" evidence="9">
    <location>
        <position position="682"/>
    </location>
</feature>
<dbReference type="SUPFAM" id="SSF47384">
    <property type="entry name" value="Homodimeric domain of signal transducing histidine kinase"/>
    <property type="match status" value="1"/>
</dbReference>
<dbReference type="InterPro" id="IPR003594">
    <property type="entry name" value="HATPase_dom"/>
</dbReference>
<evidence type="ECO:0000256" key="7">
    <source>
        <dbReference type="ARBA" id="ARBA00022840"/>
    </source>
</evidence>
<evidence type="ECO:0000256" key="9">
    <source>
        <dbReference type="PROSITE-ProRule" id="PRU00169"/>
    </source>
</evidence>
<dbReference type="InterPro" id="IPR011006">
    <property type="entry name" value="CheY-like_superfamily"/>
</dbReference>
<dbReference type="Pfam" id="PF02518">
    <property type="entry name" value="HATPase_c"/>
    <property type="match status" value="1"/>
</dbReference>
<dbReference type="InterPro" id="IPR001789">
    <property type="entry name" value="Sig_transdc_resp-reg_receiver"/>
</dbReference>
<dbReference type="InterPro" id="IPR005467">
    <property type="entry name" value="His_kinase_dom"/>
</dbReference>
<keyword evidence="6" id="KW-0418">Kinase</keyword>
<keyword evidence="4" id="KW-0808">Transferase</keyword>
<dbReference type="EC" id="2.7.13.3" evidence="2"/>
<keyword evidence="8" id="KW-0902">Two-component regulatory system</keyword>
<sequence>MNERAAELFRKHQHRLHVRTDRMLAVLLVFEWHFGILLAMLVSPIAWDGRVKSTHLHIWVALFLGALVASLPVFLAIRKPGAVLTRHVIGAAQMLMGSLLIHFTGGRIETHFHIFGSLAFLAFYRDWRVLVTASAVVVADHFARGLWLPYSVYGVVSASLWRSLEHTAWVVFEDVVLIMACLHSERDTAEIATRQAELEETQEAIEQRVRQRTSELYASREALSKANSELVVARDQALESTRLKAQFLANMSHEIRTPMNGVIGMASLLLETPLSSEQRWYADMVRHSGEALLGVVNDILDFSKIEAGKLDLDEVEFNLQELVEEVVELLSSPAHAKSIEVSYFVSPKLPHFVYGDCARIRQILTNLLGNAIKFTDHGEVAVRVVPAAGAAEPAPVRFEIRDTGIGIDPAVQSKLFESFTQADGSTTRRFGGTGLGLAISKRLTELMGGSIGFSSKPGKGSIFRFDLPLPAGQTISGDSPPAANQLAGVRLLVVDDNETNLHIVEHWLQEFGAEVVLAETPAAALSRLAEAASNHRPIQAAILDFGMPVMNGMQLAREILLNPAYRKMPLVLLTSYVDKSYRTEALEIGFAAYLPKPTRKRKLFECLISVLGHAPEPEDMALQPVGREALGLKVLVAEDNPVNQMVARRFLEKLGCTYELAQDGRAVLDAWTRSAYDLVLMDCQMPVMDGYETAVELRRLQGNEGHVPIIAMTASALKGDRERCLAAGMDDYVAKPIQLDQLAEVLLRYRPTSDSKQKTDS</sequence>
<dbReference type="GO" id="GO:0005524">
    <property type="term" value="F:ATP binding"/>
    <property type="evidence" value="ECO:0007669"/>
    <property type="project" value="UniProtKB-KW"/>
</dbReference>
<dbReference type="AlphaFoldDB" id="A0A7S7SLG7"/>
<dbReference type="Gene3D" id="3.40.50.2300">
    <property type="match status" value="2"/>
</dbReference>
<dbReference type="SUPFAM" id="SSF55874">
    <property type="entry name" value="ATPase domain of HSP90 chaperone/DNA topoisomerase II/histidine kinase"/>
    <property type="match status" value="1"/>
</dbReference>
<keyword evidence="11" id="KW-0812">Transmembrane</keyword>
<keyword evidence="5" id="KW-0547">Nucleotide-binding</keyword>
<dbReference type="InterPro" id="IPR036097">
    <property type="entry name" value="HisK_dim/P_sf"/>
</dbReference>
<dbReference type="GO" id="GO:0000155">
    <property type="term" value="F:phosphorelay sensor kinase activity"/>
    <property type="evidence" value="ECO:0007669"/>
    <property type="project" value="InterPro"/>
</dbReference>
<dbReference type="PROSITE" id="PS50109">
    <property type="entry name" value="HIS_KIN"/>
    <property type="match status" value="1"/>
</dbReference>
<keyword evidence="11" id="KW-0472">Membrane</keyword>
<dbReference type="PRINTS" id="PR00344">
    <property type="entry name" value="BCTRLSENSOR"/>
</dbReference>
<dbReference type="PROSITE" id="PS50110">
    <property type="entry name" value="RESPONSE_REGULATORY"/>
    <property type="match status" value="2"/>
</dbReference>
<evidence type="ECO:0000313" key="14">
    <source>
        <dbReference type="EMBL" id="QOY88416.1"/>
    </source>
</evidence>
<reference evidence="14 15" key="1">
    <citation type="submission" date="2020-10" db="EMBL/GenBank/DDBJ databases">
        <title>Complete genome sequence of Paludibaculum fermentans P105T, a facultatively anaerobic acidobacterium capable of dissimilatory Fe(III) reduction.</title>
        <authorList>
            <person name="Dedysh S.N."/>
            <person name="Beletsky A.V."/>
            <person name="Kulichevskaya I.S."/>
            <person name="Mardanov A.V."/>
            <person name="Ravin N.V."/>
        </authorList>
    </citation>
    <scope>NUCLEOTIDE SEQUENCE [LARGE SCALE GENOMIC DNA]</scope>
    <source>
        <strain evidence="14 15">P105</strain>
    </source>
</reference>
<evidence type="ECO:0000256" key="4">
    <source>
        <dbReference type="ARBA" id="ARBA00022679"/>
    </source>
</evidence>
<feature type="transmembrane region" description="Helical" evidence="11">
    <location>
        <begin position="58"/>
        <end position="77"/>
    </location>
</feature>
<dbReference type="PANTHER" id="PTHR45339:SF1">
    <property type="entry name" value="HYBRID SIGNAL TRANSDUCTION HISTIDINE KINASE J"/>
    <property type="match status" value="1"/>
</dbReference>
<keyword evidence="11" id="KW-1133">Transmembrane helix</keyword>
<dbReference type="Gene3D" id="1.10.287.130">
    <property type="match status" value="1"/>
</dbReference>
<dbReference type="PANTHER" id="PTHR45339">
    <property type="entry name" value="HYBRID SIGNAL TRANSDUCTION HISTIDINE KINASE J"/>
    <property type="match status" value="1"/>
</dbReference>
<dbReference type="SMART" id="SM00387">
    <property type="entry name" value="HATPase_c"/>
    <property type="match status" value="1"/>
</dbReference>
<dbReference type="CDD" id="cd00082">
    <property type="entry name" value="HisKA"/>
    <property type="match status" value="1"/>
</dbReference>
<protein>
    <recommendedName>
        <fullName evidence="2">histidine kinase</fullName>
        <ecNumber evidence="2">2.7.13.3</ecNumber>
    </recommendedName>
</protein>
<evidence type="ECO:0000259" key="12">
    <source>
        <dbReference type="PROSITE" id="PS50109"/>
    </source>
</evidence>
<gene>
    <name evidence="14" type="ORF">IRI77_00165</name>
</gene>
<feature type="domain" description="Histidine kinase" evidence="12">
    <location>
        <begin position="250"/>
        <end position="471"/>
    </location>
</feature>
<feature type="transmembrane region" description="Helical" evidence="11">
    <location>
        <begin position="24"/>
        <end position="46"/>
    </location>
</feature>
<dbReference type="FunFam" id="1.10.287.130:FF:000002">
    <property type="entry name" value="Two-component osmosensing histidine kinase"/>
    <property type="match status" value="1"/>
</dbReference>
<dbReference type="Proteomes" id="UP000593892">
    <property type="component" value="Chromosome"/>
</dbReference>
<evidence type="ECO:0000256" key="8">
    <source>
        <dbReference type="ARBA" id="ARBA00023012"/>
    </source>
</evidence>
<evidence type="ECO:0000256" key="5">
    <source>
        <dbReference type="ARBA" id="ARBA00022741"/>
    </source>
</evidence>
<keyword evidence="7" id="KW-0067">ATP-binding</keyword>
<dbReference type="Pfam" id="PF00072">
    <property type="entry name" value="Response_reg"/>
    <property type="match status" value="2"/>
</dbReference>
<proteinExistence type="predicted"/>
<dbReference type="RefSeq" id="WP_194450078.1">
    <property type="nucleotide sequence ID" value="NZ_CP063849.1"/>
</dbReference>
<evidence type="ECO:0000256" key="11">
    <source>
        <dbReference type="SAM" id="Phobius"/>
    </source>
</evidence>
<evidence type="ECO:0000259" key="13">
    <source>
        <dbReference type="PROSITE" id="PS50110"/>
    </source>
</evidence>
<feature type="coiled-coil region" evidence="10">
    <location>
        <begin position="305"/>
        <end position="332"/>
    </location>
</feature>
<dbReference type="InterPro" id="IPR003661">
    <property type="entry name" value="HisK_dim/P_dom"/>
</dbReference>
<evidence type="ECO:0000256" key="10">
    <source>
        <dbReference type="SAM" id="Coils"/>
    </source>
</evidence>
<feature type="transmembrane region" description="Helical" evidence="11">
    <location>
        <begin position="84"/>
        <end position="103"/>
    </location>
</feature>
<dbReference type="Gene3D" id="3.30.565.10">
    <property type="entry name" value="Histidine kinase-like ATPase, C-terminal domain"/>
    <property type="match status" value="1"/>
</dbReference>
<dbReference type="SUPFAM" id="SSF52172">
    <property type="entry name" value="CheY-like"/>
    <property type="match status" value="2"/>
</dbReference>
<keyword evidence="15" id="KW-1185">Reference proteome</keyword>